<dbReference type="InterPro" id="IPR029063">
    <property type="entry name" value="SAM-dependent_MTases_sf"/>
</dbReference>
<evidence type="ECO:0008006" key="3">
    <source>
        <dbReference type="Google" id="ProtNLM"/>
    </source>
</evidence>
<dbReference type="AlphaFoldDB" id="A0A2M7AQS8"/>
<accession>A0A2M7AQS8</accession>
<organism evidence="1 2">
    <name type="scientific">Candidatus Woesebacteria bacterium CG06_land_8_20_14_3_00_39_27</name>
    <dbReference type="NCBI Taxonomy" id="1975057"/>
    <lineage>
        <taxon>Bacteria</taxon>
        <taxon>Candidatus Woeseibacteriota</taxon>
    </lineage>
</organism>
<protein>
    <recommendedName>
        <fullName evidence="3">Methyltransferase type 11 domain-containing protein</fullName>
    </recommendedName>
</protein>
<proteinExistence type="predicted"/>
<gene>
    <name evidence="1" type="ORF">COS80_00550</name>
</gene>
<dbReference type="Gene3D" id="3.40.50.150">
    <property type="entry name" value="Vaccinia Virus protein VP39"/>
    <property type="match status" value="1"/>
</dbReference>
<evidence type="ECO:0000313" key="2">
    <source>
        <dbReference type="Proteomes" id="UP000230972"/>
    </source>
</evidence>
<comment type="caution">
    <text evidence="1">The sequence shown here is derived from an EMBL/GenBank/DDBJ whole genome shotgun (WGS) entry which is preliminary data.</text>
</comment>
<reference evidence="2" key="1">
    <citation type="submission" date="2017-09" db="EMBL/GenBank/DDBJ databases">
        <title>Depth-based differentiation of microbial function through sediment-hosted aquifers and enrichment of novel symbionts in the deep terrestrial subsurface.</title>
        <authorList>
            <person name="Probst A.J."/>
            <person name="Ladd B."/>
            <person name="Jarett J.K."/>
            <person name="Geller-Mcgrath D.E."/>
            <person name="Sieber C.M.K."/>
            <person name="Emerson J.B."/>
            <person name="Anantharaman K."/>
            <person name="Thomas B.C."/>
            <person name="Malmstrom R."/>
            <person name="Stieglmeier M."/>
            <person name="Klingl A."/>
            <person name="Woyke T."/>
            <person name="Ryan C.M."/>
            <person name="Banfield J.F."/>
        </authorList>
    </citation>
    <scope>NUCLEOTIDE SEQUENCE [LARGE SCALE GENOMIC DNA]</scope>
</reference>
<dbReference type="EMBL" id="PEWC01000014">
    <property type="protein sequence ID" value="PIU71939.1"/>
    <property type="molecule type" value="Genomic_DNA"/>
</dbReference>
<dbReference type="Proteomes" id="UP000230972">
    <property type="component" value="Unassembled WGS sequence"/>
</dbReference>
<evidence type="ECO:0000313" key="1">
    <source>
        <dbReference type="EMBL" id="PIU71939.1"/>
    </source>
</evidence>
<name>A0A2M7AQS8_9BACT</name>
<sequence>MNCGVFLNAVIKNINSLVKDVYRVLKQKGIFTVSLYNSGALVSQLVNELDWEPSLSVRFTDAKNSLKVVFQGKKFNIAAKTYSVQECRDILSQYFEIVELSTFPTISSVLPNSLFGNPKVKDIFKRIDYKIRFDEKIASGPYICVVCKK</sequence>